<sequence length="66" mass="7243">FPPFSIIALFHIKGTSAPILWRGLIQVTHIKLALFSRQNNARISVTGSYASCSSPLFLSTLLSLCH</sequence>
<reference evidence="1 2" key="1">
    <citation type="submission" date="2019-07" db="EMBL/GenBank/DDBJ databases">
        <authorList>
            <person name="Jastrzebski P J."/>
            <person name="Paukszto L."/>
            <person name="Jastrzebski P J."/>
        </authorList>
    </citation>
    <scope>NUCLEOTIDE SEQUENCE [LARGE SCALE GENOMIC DNA]</scope>
    <source>
        <strain evidence="1 2">WMS-il1</strain>
    </source>
</reference>
<dbReference type="AlphaFoldDB" id="A0A564YR47"/>
<name>A0A564YR47_HYMDI</name>
<evidence type="ECO:0000313" key="1">
    <source>
        <dbReference type="EMBL" id="VUZ49762.1"/>
    </source>
</evidence>
<protein>
    <submittedName>
        <fullName evidence="1">Uncharacterized protein</fullName>
    </submittedName>
</protein>
<accession>A0A564YR47</accession>
<evidence type="ECO:0000313" key="2">
    <source>
        <dbReference type="Proteomes" id="UP000321570"/>
    </source>
</evidence>
<dbReference type="Proteomes" id="UP000321570">
    <property type="component" value="Unassembled WGS sequence"/>
</dbReference>
<feature type="non-terminal residue" evidence="1">
    <location>
        <position position="1"/>
    </location>
</feature>
<gene>
    <name evidence="1" type="ORF">WMSIL1_LOCUS8675</name>
</gene>
<dbReference type="EMBL" id="CABIJS010000333">
    <property type="protein sequence ID" value="VUZ49762.1"/>
    <property type="molecule type" value="Genomic_DNA"/>
</dbReference>
<keyword evidence="2" id="KW-1185">Reference proteome</keyword>
<organism evidence="1 2">
    <name type="scientific">Hymenolepis diminuta</name>
    <name type="common">Rat tapeworm</name>
    <dbReference type="NCBI Taxonomy" id="6216"/>
    <lineage>
        <taxon>Eukaryota</taxon>
        <taxon>Metazoa</taxon>
        <taxon>Spiralia</taxon>
        <taxon>Lophotrochozoa</taxon>
        <taxon>Platyhelminthes</taxon>
        <taxon>Cestoda</taxon>
        <taxon>Eucestoda</taxon>
        <taxon>Cyclophyllidea</taxon>
        <taxon>Hymenolepididae</taxon>
        <taxon>Hymenolepis</taxon>
    </lineage>
</organism>
<proteinExistence type="predicted"/>